<proteinExistence type="predicted"/>
<feature type="chain" id="PRO_5008581356" evidence="2">
    <location>
        <begin position="23"/>
        <end position="688"/>
    </location>
</feature>
<organism evidence="3">
    <name type="scientific">Clastoptera arizonana</name>
    <name type="common">Arizona spittle bug</name>
    <dbReference type="NCBI Taxonomy" id="38151"/>
    <lineage>
        <taxon>Eukaryota</taxon>
        <taxon>Metazoa</taxon>
        <taxon>Ecdysozoa</taxon>
        <taxon>Arthropoda</taxon>
        <taxon>Hexapoda</taxon>
        <taxon>Insecta</taxon>
        <taxon>Pterygota</taxon>
        <taxon>Neoptera</taxon>
        <taxon>Paraneoptera</taxon>
        <taxon>Hemiptera</taxon>
        <taxon>Auchenorrhyncha</taxon>
        <taxon>Cercopoidea</taxon>
        <taxon>Clastopteridae</taxon>
        <taxon>Clastoptera</taxon>
    </lineage>
</organism>
<name>A0A1B6DLI4_9HEMI</name>
<gene>
    <name evidence="3" type="ORF">g.35939</name>
</gene>
<evidence type="ECO:0000256" key="1">
    <source>
        <dbReference type="SAM" id="MobiDB-lite"/>
    </source>
</evidence>
<evidence type="ECO:0000256" key="2">
    <source>
        <dbReference type="SAM" id="SignalP"/>
    </source>
</evidence>
<feature type="region of interest" description="Disordered" evidence="1">
    <location>
        <begin position="476"/>
        <end position="498"/>
    </location>
</feature>
<dbReference type="PROSITE" id="PS51257">
    <property type="entry name" value="PROKAR_LIPOPROTEIN"/>
    <property type="match status" value="1"/>
</dbReference>
<keyword evidence="2" id="KW-0732">Signal</keyword>
<evidence type="ECO:0000313" key="3">
    <source>
        <dbReference type="EMBL" id="JAS26576.1"/>
    </source>
</evidence>
<sequence>MKLLTLLFGLGILTTLLVSCHAGPHQRSLEKSRINNTKEEISLLKQDVLDLITSTLNPSKHSTKTEASNHVTESITQPTFQPITLRETELTGEQLQKIPEDTPSIEVKYEQKISLKEESPKTDSANSKNETIKRNYNNLFMFKFNQSKPFSHTSSEVTLSQSSYEQSSVVYEEEDEDHSPEYEDFTRTAHSKYERKKKKKEILDMVTVPTQWSSKKQVNETNKEKTQTDALDDRPSTTSNKIESNINSLDVSLTTISNKENILSQSGNNVISHYNNDSSTKKPRMTYSVKKSAVINDTSTVSSDIAGNTVPVLKWEKATTKPNIDSKPINVEIEKSSVVKSNVEFKHRLGLNPIAKVNTGDDVTETSIEVVLNTTSKYLKDIQHHKLAKNTLEEVSTSTAWIPVATLRSTTSYKHLTKPATTEKVIPTETVGKVKEMIPWLTRLQRSSTTALSSLNANQDSITVNPKSIIDSETSSSWKKFKTTSTEEESESTTSSITTEMIHNSTEPSNEDNITLTVDIISDKPLSSDDFSTESTSSERDVAFTTIRHDSTMENISTSTEIEAISESNLTLKDITTTVMNKVESVTDEMAISTTSTPITSITNPANKNVSDVTNSSGNKTLSLDMNQTSNDLKVNNTDMKTDLNKVHTIKTNDSIHESVLDDDILEDKALTDEFDDETKKRNADNTH</sequence>
<accession>A0A1B6DLI4</accession>
<feature type="signal peptide" evidence="2">
    <location>
        <begin position="1"/>
        <end position="22"/>
    </location>
</feature>
<dbReference type="AlphaFoldDB" id="A0A1B6DLI4"/>
<dbReference type="EMBL" id="GEDC01010722">
    <property type="protein sequence ID" value="JAS26576.1"/>
    <property type="molecule type" value="Transcribed_RNA"/>
</dbReference>
<feature type="region of interest" description="Disordered" evidence="1">
    <location>
        <begin position="213"/>
        <end position="242"/>
    </location>
</feature>
<feature type="compositionally biased region" description="Basic and acidic residues" evidence="1">
    <location>
        <begin position="217"/>
        <end position="235"/>
    </location>
</feature>
<protein>
    <submittedName>
        <fullName evidence="3">Uncharacterized protein</fullName>
    </submittedName>
</protein>
<reference evidence="3" key="1">
    <citation type="submission" date="2015-12" db="EMBL/GenBank/DDBJ databases">
        <title>De novo transcriptome assembly of four potential Pierce s Disease insect vectors from Arizona vineyards.</title>
        <authorList>
            <person name="Tassone E.E."/>
        </authorList>
    </citation>
    <scope>NUCLEOTIDE SEQUENCE</scope>
</reference>